<keyword evidence="6" id="KW-0456">Lyase</keyword>
<evidence type="ECO:0000259" key="9">
    <source>
        <dbReference type="PROSITE" id="PS50125"/>
    </source>
</evidence>
<dbReference type="Pfam" id="PF13426">
    <property type="entry name" value="PAS_9"/>
    <property type="match status" value="1"/>
</dbReference>
<dbReference type="PROSITE" id="PS50112">
    <property type="entry name" value="PAS"/>
    <property type="match status" value="1"/>
</dbReference>
<feature type="transmembrane region" description="Helical" evidence="7">
    <location>
        <begin position="970"/>
        <end position="995"/>
    </location>
</feature>
<sequence>MANVNFTDDSTKSSSRTSSYFGYFSKEDKILKKLRSFLDDSIIPILTETNRVVPSLFLLNTIATIFLYCQIFLGNYFLLIPNNPAPRILNRLSKIFFLYSYENKEGIERFIFIIINLFLIVLALTILIDYSITRKHRKVYMFLIRIVYGHISTIIFIPNIVMTFYSLKIYGFNPTISNAFVVVFDIIFLFFNFLLNYFIVFVLRQNPFVSKQIFHWWRPHKMYSFISLNGFLFALCPLSDFFKDWARLVPNFLGILLGIYLSLQVNDLPYESIIVNAFHNSIPFLSITSSLLSIIFISSNCKIAEIYFIIPVCFFLISFIALIIFYKKKSKKIISILNTQEFEGKLLDDEESKDCFFMSLNLSLSNSFFYLQVGLRYNCPLFLDWSLSNFLYEKFKGSRELLAFITWQAAFFPSASNQFGHFINSGLKMVNPPYIIRAFFYQLHRVHVFRQGATSQESENDLMIIRKKTKACTNMISDFWHSVSENKSRPSLLTIHKIYKKISETEALWSEMLDKYPNNPVFVREYSVFLMDAKSCYHDSILWHQKSILLENGQKLQNDHMFRCFLKMYPHYLKKEIVDTRGNFRRNTTKQKVTFFDINGNQSSTENSSDTIDYVEGSTFLPLLHLRLALERAIKSVTSPIITRASFAIIIRLIACILFIIIINIYISDIFKPREIINNFLLKFHDFSHPLQVMSHETAWLYITSFPEISNTSIMKDIFYKVFGQQSELTHYYINAKKPLEEIVYNLSQISLENINLFCRFLYMNIAEGKSILKDFSLFFSQEKIDSIRCYQTPDGELDFFNYQVSFDFFIRSFLTGEMKMTSHNSTSRRQWGSSPEYCSTAFQSTSLCDTFDLLLGFLIDPIYDTLMFNHTKTYNDSMIRDMSYFLLAFSPFIILLILFPNVAFLTSGLDTEKMEFIDLLLSASKKDAEEASHELYRQAGIGGGQSTTTISKHVAKKSKRFSVFDNRQGMIYLNIVVDIILYCALCLLIIGTLVSTIVTDDKLSNTILHFELYLLQRNIIIDMGRDAACLVFVNQMEREGFTTNLTTNEKLRSLSFLDTEMMEEILRNDVERYDNVNELIKKGTEEYKPATGYHHSIDEFFHQKRCDTSLYQPTINYSNCISFRRLISYYTGQVNYILNLYNNHRILDETVIELAYLVESRIANDFNELLTSYYKISTDIINGFHNIYAILFVFQLILAVVISFFEFAMILILKKEFVVYKSLLLRINPLSFVSNQTLLDWIFRSTSSQSSKLSNKISTPAHVIFQHSHDAMILVSLNKVIEFLNPAATTIFGFTPEQMLGQNLKLILPKESNRQLFYIMSLMKCGQTSLTFESSGTGIRDDNRNVPLHISLIGFNLQTDTKKADYFALILKDKTEEVSQKAAIENSKKQTEMILLQILPREIILKLNQTNNKDVSFTVNSATIIFINIDKFSIYASSLPPTDVMKNLSKIFSAIDFALAKYSLLTKIKLMGDVYFAAAGIFSPGVDPDKHANQVIQFALEVLNAMEALNIQMDANLQVRIGVNTDGPLTAGVLGVEKPLFEVFGEPIIDAERIEKDCIPGCINISEKTYKLIVENSTYHIEPHGEVQLKRNGKCLTYLISPDDTYASKFGNIPVGDDEYNNSSLTFSRILTCSSSINIHLNQAKNQQIGNIIADESVSTLHGSKSIAFDD</sequence>
<comment type="caution">
    <text evidence="10">The sequence shown here is derived from an EMBL/GenBank/DDBJ whole genome shotgun (WGS) entry which is preliminary data.</text>
</comment>
<evidence type="ECO:0000259" key="8">
    <source>
        <dbReference type="PROSITE" id="PS50112"/>
    </source>
</evidence>
<feature type="transmembrane region" description="Helical" evidence="7">
    <location>
        <begin position="645"/>
        <end position="667"/>
    </location>
</feature>
<feature type="domain" description="Guanylate cyclase" evidence="9">
    <location>
        <begin position="1424"/>
        <end position="1556"/>
    </location>
</feature>
<feature type="domain" description="PAS" evidence="8">
    <location>
        <begin position="1265"/>
        <end position="1312"/>
    </location>
</feature>
<protein>
    <recommendedName>
        <fullName evidence="12">Adenylate and Guanylate cyclase catalytic domain containing protein</fullName>
    </recommendedName>
</protein>
<keyword evidence="5 7" id="KW-0472">Membrane</keyword>
<dbReference type="SUPFAM" id="SSF55073">
    <property type="entry name" value="Nucleotide cyclase"/>
    <property type="match status" value="1"/>
</dbReference>
<feature type="transmembrane region" description="Helical" evidence="7">
    <location>
        <begin position="277"/>
        <end position="300"/>
    </location>
</feature>
<dbReference type="InterPro" id="IPR000014">
    <property type="entry name" value="PAS"/>
</dbReference>
<keyword evidence="11" id="KW-1185">Reference proteome</keyword>
<feature type="transmembrane region" description="Helical" evidence="7">
    <location>
        <begin position="1188"/>
        <end position="1214"/>
    </location>
</feature>
<dbReference type="PANTHER" id="PTHR11920:SF335">
    <property type="entry name" value="GUANYLATE CYCLASE"/>
    <property type="match status" value="1"/>
</dbReference>
<dbReference type="PANTHER" id="PTHR11920">
    <property type="entry name" value="GUANYLYL CYCLASE"/>
    <property type="match status" value="1"/>
</dbReference>
<name>A0ABR2JLU4_9EUKA</name>
<dbReference type="SMART" id="SM00091">
    <property type="entry name" value="PAS"/>
    <property type="match status" value="1"/>
</dbReference>
<dbReference type="InterPro" id="IPR035965">
    <property type="entry name" value="PAS-like_dom_sf"/>
</dbReference>
<evidence type="ECO:0000256" key="7">
    <source>
        <dbReference type="SAM" id="Phobius"/>
    </source>
</evidence>
<feature type="transmembrane region" description="Helical" evidence="7">
    <location>
        <begin position="179"/>
        <end position="203"/>
    </location>
</feature>
<feature type="transmembrane region" description="Helical" evidence="7">
    <location>
        <begin position="110"/>
        <end position="130"/>
    </location>
</feature>
<feature type="transmembrane region" description="Helical" evidence="7">
    <location>
        <begin position="223"/>
        <end position="242"/>
    </location>
</feature>
<evidence type="ECO:0000313" key="11">
    <source>
        <dbReference type="Proteomes" id="UP001470230"/>
    </source>
</evidence>
<dbReference type="Gene3D" id="3.30.450.20">
    <property type="entry name" value="PAS domain"/>
    <property type="match status" value="1"/>
</dbReference>
<dbReference type="Gene3D" id="3.30.70.1230">
    <property type="entry name" value="Nucleotide cyclase"/>
    <property type="match status" value="1"/>
</dbReference>
<dbReference type="Pfam" id="PF00211">
    <property type="entry name" value="Guanylate_cyc"/>
    <property type="match status" value="1"/>
</dbReference>
<evidence type="ECO:0000256" key="1">
    <source>
        <dbReference type="ARBA" id="ARBA00004370"/>
    </source>
</evidence>
<dbReference type="InterPro" id="IPR057352">
    <property type="entry name" value="TPR_TmcB/C"/>
</dbReference>
<dbReference type="SMART" id="SM00044">
    <property type="entry name" value="CYCc"/>
    <property type="match status" value="1"/>
</dbReference>
<keyword evidence="4 7" id="KW-1133">Transmembrane helix</keyword>
<feature type="transmembrane region" description="Helical" evidence="7">
    <location>
        <begin position="56"/>
        <end position="79"/>
    </location>
</feature>
<evidence type="ECO:0000256" key="5">
    <source>
        <dbReference type="ARBA" id="ARBA00023136"/>
    </source>
</evidence>
<comment type="subcellular location">
    <subcellularLocation>
        <location evidence="1">Membrane</location>
    </subcellularLocation>
</comment>
<keyword evidence="2 7" id="KW-0812">Transmembrane</keyword>
<evidence type="ECO:0000256" key="6">
    <source>
        <dbReference type="ARBA" id="ARBA00023239"/>
    </source>
</evidence>
<dbReference type="SUPFAM" id="SSF55785">
    <property type="entry name" value="PYP-like sensor domain (PAS domain)"/>
    <property type="match status" value="1"/>
</dbReference>
<dbReference type="InterPro" id="IPR029787">
    <property type="entry name" value="Nucleotide_cyclase"/>
</dbReference>
<dbReference type="CDD" id="cd00130">
    <property type="entry name" value="PAS"/>
    <property type="match status" value="1"/>
</dbReference>
<organism evidence="10 11">
    <name type="scientific">Tritrichomonas musculus</name>
    <dbReference type="NCBI Taxonomy" id="1915356"/>
    <lineage>
        <taxon>Eukaryota</taxon>
        <taxon>Metamonada</taxon>
        <taxon>Parabasalia</taxon>
        <taxon>Tritrichomonadida</taxon>
        <taxon>Tritrichomonadidae</taxon>
        <taxon>Tritrichomonas</taxon>
    </lineage>
</organism>
<proteinExistence type="predicted"/>
<dbReference type="InterPro" id="IPR050401">
    <property type="entry name" value="Cyclic_nucleotide_synthase"/>
</dbReference>
<evidence type="ECO:0000256" key="2">
    <source>
        <dbReference type="ARBA" id="ARBA00022692"/>
    </source>
</evidence>
<dbReference type="Pfam" id="PF25474">
    <property type="entry name" value="TPR_TmcB"/>
    <property type="match status" value="1"/>
</dbReference>
<dbReference type="NCBIfam" id="TIGR00229">
    <property type="entry name" value="sensory_box"/>
    <property type="match status" value="1"/>
</dbReference>
<evidence type="ECO:0000256" key="3">
    <source>
        <dbReference type="ARBA" id="ARBA00022741"/>
    </source>
</evidence>
<feature type="transmembrane region" description="Helical" evidence="7">
    <location>
        <begin position="142"/>
        <end position="167"/>
    </location>
</feature>
<gene>
    <name evidence="10" type="ORF">M9Y10_005378</name>
</gene>
<dbReference type="CDD" id="cd07302">
    <property type="entry name" value="CHD"/>
    <property type="match status" value="1"/>
</dbReference>
<dbReference type="Proteomes" id="UP001470230">
    <property type="component" value="Unassembled WGS sequence"/>
</dbReference>
<dbReference type="PROSITE" id="PS50125">
    <property type="entry name" value="GUANYLATE_CYCLASE_2"/>
    <property type="match status" value="1"/>
</dbReference>
<dbReference type="EMBL" id="JAPFFF010000011">
    <property type="protein sequence ID" value="KAK8878598.1"/>
    <property type="molecule type" value="Genomic_DNA"/>
</dbReference>
<dbReference type="InterPro" id="IPR001054">
    <property type="entry name" value="A/G_cyclase"/>
</dbReference>
<keyword evidence="3" id="KW-0547">Nucleotide-binding</keyword>
<accession>A0ABR2JLU4</accession>
<feature type="transmembrane region" description="Helical" evidence="7">
    <location>
        <begin position="306"/>
        <end position="326"/>
    </location>
</feature>
<evidence type="ECO:0008006" key="12">
    <source>
        <dbReference type="Google" id="ProtNLM"/>
    </source>
</evidence>
<evidence type="ECO:0000313" key="10">
    <source>
        <dbReference type="EMBL" id="KAK8878598.1"/>
    </source>
</evidence>
<evidence type="ECO:0000256" key="4">
    <source>
        <dbReference type="ARBA" id="ARBA00022989"/>
    </source>
</evidence>
<feature type="transmembrane region" description="Helical" evidence="7">
    <location>
        <begin position="883"/>
        <end position="906"/>
    </location>
</feature>
<reference evidence="10 11" key="1">
    <citation type="submission" date="2024-04" db="EMBL/GenBank/DDBJ databases">
        <title>Tritrichomonas musculus Genome.</title>
        <authorList>
            <person name="Alves-Ferreira E."/>
            <person name="Grigg M."/>
            <person name="Lorenzi H."/>
            <person name="Galac M."/>
        </authorList>
    </citation>
    <scope>NUCLEOTIDE SEQUENCE [LARGE SCALE GENOMIC DNA]</scope>
    <source>
        <strain evidence="10 11">EAF2021</strain>
    </source>
</reference>